<comment type="caution">
    <text evidence="1">The sequence shown here is derived from an EMBL/GenBank/DDBJ whole genome shotgun (WGS) entry which is preliminary data.</text>
</comment>
<name>A0ABR7JTT9_9FIRM</name>
<accession>A0ABR7JTT9</accession>
<protein>
    <submittedName>
        <fullName evidence="1">Uncharacterized protein</fullName>
    </submittedName>
</protein>
<dbReference type="EMBL" id="JACRWE010000014">
    <property type="protein sequence ID" value="MBC5998334.1"/>
    <property type="molecule type" value="Genomic_DNA"/>
</dbReference>
<gene>
    <name evidence="1" type="ORF">H8923_16410</name>
</gene>
<keyword evidence="2" id="KW-1185">Reference proteome</keyword>
<evidence type="ECO:0000313" key="2">
    <source>
        <dbReference type="Proteomes" id="UP000609849"/>
    </source>
</evidence>
<reference evidence="1 2" key="1">
    <citation type="submission" date="2020-08" db="EMBL/GenBank/DDBJ databases">
        <authorList>
            <person name="Liu C."/>
            <person name="Sun Q."/>
        </authorList>
    </citation>
    <scope>NUCLEOTIDE SEQUENCE [LARGE SCALE GENOMIC DNA]</scope>
    <source>
        <strain evidence="1 2">NSJ-18</strain>
    </source>
</reference>
<dbReference type="RefSeq" id="WP_153972970.1">
    <property type="nucleotide sequence ID" value="NZ_JACRWE010000014.1"/>
</dbReference>
<organism evidence="1 2">
    <name type="scientific">Romboutsia faecis</name>
    <dbReference type="NCBI Taxonomy" id="2764597"/>
    <lineage>
        <taxon>Bacteria</taxon>
        <taxon>Bacillati</taxon>
        <taxon>Bacillota</taxon>
        <taxon>Clostridia</taxon>
        <taxon>Peptostreptococcales</taxon>
        <taxon>Peptostreptococcaceae</taxon>
        <taxon>Romboutsia</taxon>
    </lineage>
</organism>
<proteinExistence type="predicted"/>
<sequence length="129" mass="14696">MLLSGIREYLKTQIDCPQYYLNKMGGSQDKSITIYNAPGQVPHIAIGGLENTTYTTKSISFLIHWGKNSDEAEKKAMEVYNLFFGQSNFTIGDKKIIQCKMRSSEPIYLGTDSEGIIEYIIDTTIYYER</sequence>
<dbReference type="InterPro" id="IPR024411">
    <property type="entry name" value="Tail_terminator_phage"/>
</dbReference>
<evidence type="ECO:0000313" key="1">
    <source>
        <dbReference type="EMBL" id="MBC5998334.1"/>
    </source>
</evidence>
<dbReference type="Pfam" id="PF12691">
    <property type="entry name" value="Phage_tail_terminator_6"/>
    <property type="match status" value="1"/>
</dbReference>
<dbReference type="Proteomes" id="UP000609849">
    <property type="component" value="Unassembled WGS sequence"/>
</dbReference>